<evidence type="ECO:0000313" key="3">
    <source>
        <dbReference type="Proteomes" id="UP000298210"/>
    </source>
</evidence>
<name>A0A4Y7WN11_9BACI</name>
<dbReference type="EMBL" id="SNUX01000002">
    <property type="protein sequence ID" value="TES49943.1"/>
    <property type="molecule type" value="Genomic_DNA"/>
</dbReference>
<feature type="domain" description="Type VII secretion system protein EssD-like" evidence="1">
    <location>
        <begin position="2"/>
        <end position="35"/>
    </location>
</feature>
<proteinExistence type="predicted"/>
<protein>
    <recommendedName>
        <fullName evidence="1">Type VII secretion system protein EssD-like domain-containing protein</fullName>
    </recommendedName>
</protein>
<dbReference type="InterPro" id="IPR044927">
    <property type="entry name" value="Endonuclea_NS_2"/>
</dbReference>
<evidence type="ECO:0000259" key="1">
    <source>
        <dbReference type="Pfam" id="PF13930"/>
    </source>
</evidence>
<dbReference type="AlphaFoldDB" id="A0A4Y7WN11"/>
<reference evidence="2 3" key="1">
    <citation type="submission" date="2019-03" db="EMBL/GenBank/DDBJ databases">
        <authorList>
            <person name="Liu G."/>
        </authorList>
    </citation>
    <scope>NUCLEOTIDE SEQUENCE [LARGE SCALE GENOMIC DNA]</scope>
    <source>
        <strain evidence="2 3">DSM 19099</strain>
    </source>
</reference>
<dbReference type="Proteomes" id="UP000298210">
    <property type="component" value="Unassembled WGS sequence"/>
</dbReference>
<sequence length="45" mass="5284">MALSEGKFVEVQIAPIYNERSKRPASFDIEYKIDGKRFEDNLTNY</sequence>
<accession>A0A4Y7WN11</accession>
<evidence type="ECO:0000313" key="2">
    <source>
        <dbReference type="EMBL" id="TES49943.1"/>
    </source>
</evidence>
<gene>
    <name evidence="2" type="ORF">E2L03_09005</name>
</gene>
<dbReference type="RefSeq" id="WP_134259176.1">
    <property type="nucleotide sequence ID" value="NZ_LDIM01000006.1"/>
</dbReference>
<organism evidence="2 3">
    <name type="scientific">Shouchella lehensis</name>
    <dbReference type="NCBI Taxonomy" id="300825"/>
    <lineage>
        <taxon>Bacteria</taxon>
        <taxon>Bacillati</taxon>
        <taxon>Bacillota</taxon>
        <taxon>Bacilli</taxon>
        <taxon>Bacillales</taxon>
        <taxon>Bacillaceae</taxon>
        <taxon>Shouchella</taxon>
    </lineage>
</organism>
<comment type="caution">
    <text evidence="2">The sequence shown here is derived from an EMBL/GenBank/DDBJ whole genome shotgun (WGS) entry which is preliminary data.</text>
</comment>
<dbReference type="Pfam" id="PF13930">
    <property type="entry name" value="Endonuclea_NS_2"/>
    <property type="match status" value="1"/>
</dbReference>